<gene>
    <name evidence="1" type="ORF">GCM10011506_48090</name>
</gene>
<sequence length="130" mass="14960">MFVRIHRGETTQTFNIWVYGEKKADLVRGSGLYIDATGKSLNHHFLLPKDGSNYQFLEGKYKLEVFASTLGAKKPQRIFTVELSITHEQAEKLKLNRLGLYFDWGAESNAYHPNIYEPPLKGEEIERLLS</sequence>
<organism evidence="1 2">
    <name type="scientific">Marivirga lumbricoides</name>
    <dbReference type="NCBI Taxonomy" id="1046115"/>
    <lineage>
        <taxon>Bacteria</taxon>
        <taxon>Pseudomonadati</taxon>
        <taxon>Bacteroidota</taxon>
        <taxon>Cytophagia</taxon>
        <taxon>Cytophagales</taxon>
        <taxon>Marivirgaceae</taxon>
        <taxon>Marivirga</taxon>
    </lineage>
</organism>
<keyword evidence="2" id="KW-1185">Reference proteome</keyword>
<reference evidence="2" key="1">
    <citation type="journal article" date="2019" name="Int. J. Syst. Evol. Microbiol.">
        <title>The Global Catalogue of Microorganisms (GCM) 10K type strain sequencing project: providing services to taxonomists for standard genome sequencing and annotation.</title>
        <authorList>
            <consortium name="The Broad Institute Genomics Platform"/>
            <consortium name="The Broad Institute Genome Sequencing Center for Infectious Disease"/>
            <person name="Wu L."/>
            <person name="Ma J."/>
        </authorList>
    </citation>
    <scope>NUCLEOTIDE SEQUENCE [LARGE SCALE GENOMIC DNA]</scope>
    <source>
        <strain evidence="2">CGMCC 1.10832</strain>
    </source>
</reference>
<comment type="caution">
    <text evidence="1">The sequence shown here is derived from an EMBL/GenBank/DDBJ whole genome shotgun (WGS) entry which is preliminary data.</text>
</comment>
<proteinExistence type="predicted"/>
<accession>A0ABQ1N821</accession>
<evidence type="ECO:0000313" key="2">
    <source>
        <dbReference type="Proteomes" id="UP000636010"/>
    </source>
</evidence>
<name>A0ABQ1N821_9BACT</name>
<dbReference type="EMBL" id="BMEC01000036">
    <property type="protein sequence ID" value="GGC56803.1"/>
    <property type="molecule type" value="Genomic_DNA"/>
</dbReference>
<evidence type="ECO:0000313" key="1">
    <source>
        <dbReference type="EMBL" id="GGC56803.1"/>
    </source>
</evidence>
<protein>
    <submittedName>
        <fullName evidence="1">Uncharacterized protein</fullName>
    </submittedName>
</protein>
<dbReference type="Proteomes" id="UP000636010">
    <property type="component" value="Unassembled WGS sequence"/>
</dbReference>